<name>A0AA39KR54_9HYME</name>
<proteinExistence type="predicted"/>
<feature type="chain" id="PRO_5041294574" evidence="1">
    <location>
        <begin position="20"/>
        <end position="214"/>
    </location>
</feature>
<comment type="caution">
    <text evidence="2">The sequence shown here is derived from an EMBL/GenBank/DDBJ whole genome shotgun (WGS) entry which is preliminary data.</text>
</comment>
<dbReference type="AlphaFoldDB" id="A0AA39KR54"/>
<sequence>MIGILVAVISLLLMVSSHGKIADRYCVNSRDISWYPKTTSLICSAHFINNKKSEEVLSPSYVPTKFSSTRNNQKNNIEIYAINRHERFMRRRSHSTNKQKYNYNHPVEITASNDYFDNIVNDNESMEIQENLNHRKVDQACQVSIIFRDKSSDAEVQTDIYAGDIVVIPSQKMNKNKKCGTPHKEFVDASVGPDSVLSRFKSDDENYLFICLIW</sequence>
<dbReference type="EMBL" id="JAQQBS010000003">
    <property type="protein sequence ID" value="KAK0170667.1"/>
    <property type="molecule type" value="Genomic_DNA"/>
</dbReference>
<dbReference type="Proteomes" id="UP001168990">
    <property type="component" value="Unassembled WGS sequence"/>
</dbReference>
<keyword evidence="1" id="KW-0732">Signal</keyword>
<reference evidence="2" key="1">
    <citation type="journal article" date="2023" name="bioRxiv">
        <title>Scaffold-level genome assemblies of two parasitoid biocontrol wasps reveal the parthenogenesis mechanism and an associated novel virus.</title>
        <authorList>
            <person name="Inwood S."/>
            <person name="Skelly J."/>
            <person name="Guhlin J."/>
            <person name="Harrop T."/>
            <person name="Goldson S."/>
            <person name="Dearden P."/>
        </authorList>
    </citation>
    <scope>NUCLEOTIDE SEQUENCE</scope>
    <source>
        <strain evidence="2">Irish</strain>
        <tissue evidence="2">Whole body</tissue>
    </source>
</reference>
<gene>
    <name evidence="2" type="ORF">PV328_008492</name>
</gene>
<accession>A0AA39KR54</accession>
<feature type="signal peptide" evidence="1">
    <location>
        <begin position="1"/>
        <end position="19"/>
    </location>
</feature>
<keyword evidence="3" id="KW-1185">Reference proteome</keyword>
<organism evidence="2 3">
    <name type="scientific">Microctonus aethiopoides</name>
    <dbReference type="NCBI Taxonomy" id="144406"/>
    <lineage>
        <taxon>Eukaryota</taxon>
        <taxon>Metazoa</taxon>
        <taxon>Ecdysozoa</taxon>
        <taxon>Arthropoda</taxon>
        <taxon>Hexapoda</taxon>
        <taxon>Insecta</taxon>
        <taxon>Pterygota</taxon>
        <taxon>Neoptera</taxon>
        <taxon>Endopterygota</taxon>
        <taxon>Hymenoptera</taxon>
        <taxon>Apocrita</taxon>
        <taxon>Ichneumonoidea</taxon>
        <taxon>Braconidae</taxon>
        <taxon>Euphorinae</taxon>
        <taxon>Microctonus</taxon>
    </lineage>
</organism>
<evidence type="ECO:0000313" key="2">
    <source>
        <dbReference type="EMBL" id="KAK0170667.1"/>
    </source>
</evidence>
<protein>
    <submittedName>
        <fullName evidence="2">Uncharacterized protein</fullName>
    </submittedName>
</protein>
<reference evidence="2" key="2">
    <citation type="submission" date="2023-03" db="EMBL/GenBank/DDBJ databases">
        <authorList>
            <person name="Inwood S.N."/>
            <person name="Skelly J.G."/>
            <person name="Guhlin J."/>
            <person name="Harrop T.W.R."/>
            <person name="Goldson S.G."/>
            <person name="Dearden P.K."/>
        </authorList>
    </citation>
    <scope>NUCLEOTIDE SEQUENCE</scope>
    <source>
        <strain evidence="2">Irish</strain>
        <tissue evidence="2">Whole body</tissue>
    </source>
</reference>
<evidence type="ECO:0000256" key="1">
    <source>
        <dbReference type="SAM" id="SignalP"/>
    </source>
</evidence>
<evidence type="ECO:0000313" key="3">
    <source>
        <dbReference type="Proteomes" id="UP001168990"/>
    </source>
</evidence>